<dbReference type="Proteomes" id="UP001065174">
    <property type="component" value="Chromosome"/>
</dbReference>
<dbReference type="Pfam" id="PF00582">
    <property type="entry name" value="Usp"/>
    <property type="match status" value="2"/>
</dbReference>
<dbReference type="InterPro" id="IPR014729">
    <property type="entry name" value="Rossmann-like_a/b/a_fold"/>
</dbReference>
<name>A0ABY6CP95_9BACT</name>
<proteinExistence type="inferred from homology"/>
<dbReference type="InterPro" id="IPR006015">
    <property type="entry name" value="Universal_stress_UspA"/>
</dbReference>
<dbReference type="PANTHER" id="PTHR46268:SF6">
    <property type="entry name" value="UNIVERSAL STRESS PROTEIN UP12"/>
    <property type="match status" value="1"/>
</dbReference>
<dbReference type="SUPFAM" id="SSF52402">
    <property type="entry name" value="Adenine nucleotide alpha hydrolases-like"/>
    <property type="match status" value="2"/>
</dbReference>
<evidence type="ECO:0000313" key="3">
    <source>
        <dbReference type="EMBL" id="UXP32330.1"/>
    </source>
</evidence>
<dbReference type="PRINTS" id="PR01438">
    <property type="entry name" value="UNVRSLSTRESS"/>
</dbReference>
<accession>A0ABY6CP95</accession>
<keyword evidence="4" id="KW-1185">Reference proteome</keyword>
<comment type="similarity">
    <text evidence="1">Belongs to the universal stress protein A family.</text>
</comment>
<dbReference type="RefSeq" id="WP_262309766.1">
    <property type="nucleotide sequence ID" value="NZ_CP106679.1"/>
</dbReference>
<feature type="domain" description="UspA" evidence="2">
    <location>
        <begin position="153"/>
        <end position="277"/>
    </location>
</feature>
<organism evidence="3 4">
    <name type="scientific">Reichenbachiella agarivorans</name>
    <dbReference type="NCBI Taxonomy" id="2979464"/>
    <lineage>
        <taxon>Bacteria</taxon>
        <taxon>Pseudomonadati</taxon>
        <taxon>Bacteroidota</taxon>
        <taxon>Cytophagia</taxon>
        <taxon>Cytophagales</taxon>
        <taxon>Reichenbachiellaceae</taxon>
        <taxon>Reichenbachiella</taxon>
    </lineage>
</organism>
<protein>
    <submittedName>
        <fullName evidence="3">Universal stress protein</fullName>
    </submittedName>
</protein>
<dbReference type="EMBL" id="CP106679">
    <property type="protein sequence ID" value="UXP32330.1"/>
    <property type="molecule type" value="Genomic_DNA"/>
</dbReference>
<reference evidence="3" key="1">
    <citation type="submission" date="2022-09" db="EMBL/GenBank/DDBJ databases">
        <title>Comparative genomics and taxonomic characterization of three novel marine species of genus Reichenbachiella exhibiting antioxidant and polysaccharide degradation activities.</title>
        <authorList>
            <person name="Muhammad N."/>
            <person name="Lee Y.-J."/>
            <person name="Ko J."/>
            <person name="Kim S.-G."/>
        </authorList>
    </citation>
    <scope>NUCLEOTIDE SEQUENCE</scope>
    <source>
        <strain evidence="3">BKB1-1</strain>
    </source>
</reference>
<dbReference type="CDD" id="cd00293">
    <property type="entry name" value="USP-like"/>
    <property type="match status" value="2"/>
</dbReference>
<sequence length="286" mass="32355">MSTFKKILVPFDDNIKSIEALGYAAMFATGIGAKIIALHIADPKHYHSKKEFRKELNSIVHDQLLPKLNEIHKIYPDIRKIDLQILGQEKSLPQHIVDFAAQNDIDFIILRSHGDPDQNDWELHFKKTNAYKVVLEASCPVVTFTNFPQKMQMKNILVAMDIGEDSSYKVPLATALAQQFGSTLHLLSASEHYDDLDGLDEQLNELSLGLKNKGIDVIKNEVENCTLPAAILKHTQNENFDLVMIMSRPRFRWSDLWISPKAKRIISHSHVPVLSIRSNSPGEIGL</sequence>
<gene>
    <name evidence="3" type="ORF">N6H18_18485</name>
</gene>
<evidence type="ECO:0000259" key="2">
    <source>
        <dbReference type="Pfam" id="PF00582"/>
    </source>
</evidence>
<feature type="domain" description="UspA" evidence="2">
    <location>
        <begin position="4"/>
        <end position="142"/>
    </location>
</feature>
<evidence type="ECO:0000313" key="4">
    <source>
        <dbReference type="Proteomes" id="UP001065174"/>
    </source>
</evidence>
<evidence type="ECO:0000256" key="1">
    <source>
        <dbReference type="ARBA" id="ARBA00008791"/>
    </source>
</evidence>
<dbReference type="Gene3D" id="3.40.50.620">
    <property type="entry name" value="HUPs"/>
    <property type="match status" value="2"/>
</dbReference>
<dbReference type="InterPro" id="IPR006016">
    <property type="entry name" value="UspA"/>
</dbReference>
<dbReference type="PANTHER" id="PTHR46268">
    <property type="entry name" value="STRESS RESPONSE PROTEIN NHAX"/>
    <property type="match status" value="1"/>
</dbReference>